<accession>A0A0C9ZD68</accession>
<dbReference type="EMBL" id="KN833697">
    <property type="protein sequence ID" value="KIK27246.1"/>
    <property type="molecule type" value="Genomic_DNA"/>
</dbReference>
<feature type="region of interest" description="Disordered" evidence="1">
    <location>
        <begin position="91"/>
        <end position="125"/>
    </location>
</feature>
<keyword evidence="2" id="KW-0812">Transmembrane</keyword>
<reference evidence="3 4" key="1">
    <citation type="submission" date="2014-04" db="EMBL/GenBank/DDBJ databases">
        <authorList>
            <consortium name="DOE Joint Genome Institute"/>
            <person name="Kuo A."/>
            <person name="Kohler A."/>
            <person name="Costa M.D."/>
            <person name="Nagy L.G."/>
            <person name="Floudas D."/>
            <person name="Copeland A."/>
            <person name="Barry K.W."/>
            <person name="Cichocki N."/>
            <person name="Veneault-Fourrey C."/>
            <person name="LaButti K."/>
            <person name="Lindquist E.A."/>
            <person name="Lipzen A."/>
            <person name="Lundell T."/>
            <person name="Morin E."/>
            <person name="Murat C."/>
            <person name="Sun H."/>
            <person name="Tunlid A."/>
            <person name="Henrissat B."/>
            <person name="Grigoriev I.V."/>
            <person name="Hibbett D.S."/>
            <person name="Martin F."/>
            <person name="Nordberg H.P."/>
            <person name="Cantor M.N."/>
            <person name="Hua S.X."/>
        </authorList>
    </citation>
    <scope>NUCLEOTIDE SEQUENCE [LARGE SCALE GENOMIC DNA]</scope>
    <source>
        <strain evidence="3 4">441</strain>
    </source>
</reference>
<dbReference type="HOGENOM" id="CLU_1993513_0_0_1"/>
<protein>
    <submittedName>
        <fullName evidence="3">Uncharacterized protein</fullName>
    </submittedName>
</protein>
<dbReference type="Proteomes" id="UP000054018">
    <property type="component" value="Unassembled WGS sequence"/>
</dbReference>
<sequence>MGERETERGIKSCHVAICMEITRAGMHGAATNPVDGGIRRIPEKCLYYIFLCLFFTPSIRDLLFVWLQVVVVPMRKGRQDPVDTMHIRMDGKAKGQVVDKRHRESIGTGRSLRRRASYERISKRG</sequence>
<gene>
    <name evidence="3" type="ORF">PISMIDRAFT_203078</name>
</gene>
<feature type="compositionally biased region" description="Basic and acidic residues" evidence="1">
    <location>
        <begin position="91"/>
        <end position="105"/>
    </location>
</feature>
<evidence type="ECO:0000313" key="3">
    <source>
        <dbReference type="EMBL" id="KIK27246.1"/>
    </source>
</evidence>
<evidence type="ECO:0000256" key="1">
    <source>
        <dbReference type="SAM" id="MobiDB-lite"/>
    </source>
</evidence>
<evidence type="ECO:0000313" key="4">
    <source>
        <dbReference type="Proteomes" id="UP000054018"/>
    </source>
</evidence>
<name>A0A0C9ZD68_9AGAM</name>
<reference evidence="4" key="2">
    <citation type="submission" date="2015-01" db="EMBL/GenBank/DDBJ databases">
        <title>Evolutionary Origins and Diversification of the Mycorrhizal Mutualists.</title>
        <authorList>
            <consortium name="DOE Joint Genome Institute"/>
            <consortium name="Mycorrhizal Genomics Consortium"/>
            <person name="Kohler A."/>
            <person name="Kuo A."/>
            <person name="Nagy L.G."/>
            <person name="Floudas D."/>
            <person name="Copeland A."/>
            <person name="Barry K.W."/>
            <person name="Cichocki N."/>
            <person name="Veneault-Fourrey C."/>
            <person name="LaButti K."/>
            <person name="Lindquist E.A."/>
            <person name="Lipzen A."/>
            <person name="Lundell T."/>
            <person name="Morin E."/>
            <person name="Murat C."/>
            <person name="Riley R."/>
            <person name="Ohm R."/>
            <person name="Sun H."/>
            <person name="Tunlid A."/>
            <person name="Henrissat B."/>
            <person name="Grigoriev I.V."/>
            <person name="Hibbett D.S."/>
            <person name="Martin F."/>
        </authorList>
    </citation>
    <scope>NUCLEOTIDE SEQUENCE [LARGE SCALE GENOMIC DNA]</scope>
    <source>
        <strain evidence="4">441</strain>
    </source>
</reference>
<feature type="transmembrane region" description="Helical" evidence="2">
    <location>
        <begin position="45"/>
        <end position="67"/>
    </location>
</feature>
<keyword evidence="2" id="KW-0472">Membrane</keyword>
<organism evidence="3 4">
    <name type="scientific">Pisolithus microcarpus 441</name>
    <dbReference type="NCBI Taxonomy" id="765257"/>
    <lineage>
        <taxon>Eukaryota</taxon>
        <taxon>Fungi</taxon>
        <taxon>Dikarya</taxon>
        <taxon>Basidiomycota</taxon>
        <taxon>Agaricomycotina</taxon>
        <taxon>Agaricomycetes</taxon>
        <taxon>Agaricomycetidae</taxon>
        <taxon>Boletales</taxon>
        <taxon>Sclerodermatineae</taxon>
        <taxon>Pisolithaceae</taxon>
        <taxon>Pisolithus</taxon>
    </lineage>
</organism>
<dbReference type="AlphaFoldDB" id="A0A0C9ZD68"/>
<keyword evidence="2" id="KW-1133">Transmembrane helix</keyword>
<evidence type="ECO:0000256" key="2">
    <source>
        <dbReference type="SAM" id="Phobius"/>
    </source>
</evidence>
<proteinExistence type="predicted"/>
<feature type="compositionally biased region" description="Basic and acidic residues" evidence="1">
    <location>
        <begin position="116"/>
        <end position="125"/>
    </location>
</feature>
<keyword evidence="4" id="KW-1185">Reference proteome</keyword>